<name>A0ABY8Q6L2_9RHOB</name>
<dbReference type="Proteomes" id="UP001230978">
    <property type="component" value="Chromosome"/>
</dbReference>
<evidence type="ECO:0000256" key="1">
    <source>
        <dbReference type="SAM" id="Coils"/>
    </source>
</evidence>
<keyword evidence="3" id="KW-1185">Reference proteome</keyword>
<gene>
    <name evidence="2" type="ORF">QF092_16935</name>
</gene>
<organism evidence="2 3">
    <name type="scientific">Fuscovulum ytuae</name>
    <dbReference type="NCBI Taxonomy" id="3042299"/>
    <lineage>
        <taxon>Bacteria</taxon>
        <taxon>Pseudomonadati</taxon>
        <taxon>Pseudomonadota</taxon>
        <taxon>Alphaproteobacteria</taxon>
        <taxon>Rhodobacterales</taxon>
        <taxon>Paracoccaceae</taxon>
        <taxon>Fuscovulum</taxon>
    </lineage>
</organism>
<evidence type="ECO:0000313" key="2">
    <source>
        <dbReference type="EMBL" id="WGV15915.1"/>
    </source>
</evidence>
<proteinExistence type="predicted"/>
<reference evidence="2 3" key="1">
    <citation type="submission" date="2023-04" db="EMBL/GenBank/DDBJ databases">
        <title>YMD61, complete Genome.</title>
        <authorList>
            <person name="Zhang J."/>
        </authorList>
    </citation>
    <scope>NUCLEOTIDE SEQUENCE [LARGE SCALE GENOMIC DNA]</scope>
    <source>
        <strain evidence="2 3">YMD61</strain>
    </source>
</reference>
<feature type="coiled-coil region" evidence="1">
    <location>
        <begin position="145"/>
        <end position="172"/>
    </location>
</feature>
<dbReference type="EMBL" id="CP124535">
    <property type="protein sequence ID" value="WGV15915.1"/>
    <property type="molecule type" value="Genomic_DNA"/>
</dbReference>
<accession>A0ABY8Q6L2</accession>
<dbReference type="RefSeq" id="WP_281465745.1">
    <property type="nucleotide sequence ID" value="NZ_CP124535.1"/>
</dbReference>
<keyword evidence="1" id="KW-0175">Coiled coil</keyword>
<evidence type="ECO:0000313" key="3">
    <source>
        <dbReference type="Proteomes" id="UP001230978"/>
    </source>
</evidence>
<protein>
    <submittedName>
        <fullName evidence="2">Uncharacterized protein</fullName>
    </submittedName>
</protein>
<sequence length="195" mass="22390">MPKITPRSTTLTVSSPTVDRRALAPLPASRIEASVQELAEALRRELTSRSAIEQSAIEDYIEVECQRRRLRLMRDQIERSTALGQIWRLLSNALMQERTRAGLDTAGVDLEAQLIVQRWIEGDPAAQQVLLTHRIDIDEAISKGMADHLSQLTEFERERDHLARRARLLLEDIERAAFFRQRRKRGEIQEAEILS</sequence>